<accession>F4RR13</accession>
<sequence>MRCSALHKNSHVVIKGRQCQMSQSINLKQDHYQSKILESFSSDHHVMSPKTGKHSHIKVCLMVVINTFTDKR</sequence>
<dbReference type="InParanoid" id="F4RR13"/>
<dbReference type="EMBL" id="GL883114">
    <property type="protein sequence ID" value="EGG05130.1"/>
    <property type="molecule type" value="Genomic_DNA"/>
</dbReference>
<dbReference type="RefSeq" id="XP_007411495.1">
    <property type="nucleotide sequence ID" value="XM_007411433.1"/>
</dbReference>
<reference evidence="2" key="1">
    <citation type="journal article" date="2011" name="Proc. Natl. Acad. Sci. U.S.A.">
        <title>Obligate biotrophy features unraveled by the genomic analysis of rust fungi.</title>
        <authorList>
            <person name="Duplessis S."/>
            <person name="Cuomo C.A."/>
            <person name="Lin Y.-C."/>
            <person name="Aerts A."/>
            <person name="Tisserant E."/>
            <person name="Veneault-Fourrey C."/>
            <person name="Joly D.L."/>
            <person name="Hacquard S."/>
            <person name="Amselem J."/>
            <person name="Cantarel B.L."/>
            <person name="Chiu R."/>
            <person name="Coutinho P.M."/>
            <person name="Feau N."/>
            <person name="Field M."/>
            <person name="Frey P."/>
            <person name="Gelhaye E."/>
            <person name="Goldberg J."/>
            <person name="Grabherr M.G."/>
            <person name="Kodira C.D."/>
            <person name="Kohler A."/>
            <person name="Kuees U."/>
            <person name="Lindquist E.A."/>
            <person name="Lucas S.M."/>
            <person name="Mago R."/>
            <person name="Mauceli E."/>
            <person name="Morin E."/>
            <person name="Murat C."/>
            <person name="Pangilinan J.L."/>
            <person name="Park R."/>
            <person name="Pearson M."/>
            <person name="Quesneville H."/>
            <person name="Rouhier N."/>
            <person name="Sakthikumar S."/>
            <person name="Salamov A.A."/>
            <person name="Schmutz J."/>
            <person name="Selles B."/>
            <person name="Shapiro H."/>
            <person name="Tanguay P."/>
            <person name="Tuskan G.A."/>
            <person name="Henrissat B."/>
            <person name="Van de Peer Y."/>
            <person name="Rouze P."/>
            <person name="Ellis J.G."/>
            <person name="Dodds P.N."/>
            <person name="Schein J.E."/>
            <person name="Zhong S."/>
            <person name="Hamelin R.C."/>
            <person name="Grigoriev I.V."/>
            <person name="Szabo L.J."/>
            <person name="Martin F."/>
        </authorList>
    </citation>
    <scope>NUCLEOTIDE SEQUENCE [LARGE SCALE GENOMIC DNA]</scope>
    <source>
        <strain evidence="2">98AG31 / pathotype 3-4-7</strain>
    </source>
</reference>
<proteinExistence type="predicted"/>
<dbReference type="VEuPathDB" id="FungiDB:MELLADRAFT_88230"/>
<organism evidence="2">
    <name type="scientific">Melampsora larici-populina (strain 98AG31 / pathotype 3-4-7)</name>
    <name type="common">Poplar leaf rust fungus</name>
    <dbReference type="NCBI Taxonomy" id="747676"/>
    <lineage>
        <taxon>Eukaryota</taxon>
        <taxon>Fungi</taxon>
        <taxon>Dikarya</taxon>
        <taxon>Basidiomycota</taxon>
        <taxon>Pucciniomycotina</taxon>
        <taxon>Pucciniomycetes</taxon>
        <taxon>Pucciniales</taxon>
        <taxon>Melampsoraceae</taxon>
        <taxon>Melampsora</taxon>
    </lineage>
</organism>
<evidence type="ECO:0000313" key="1">
    <source>
        <dbReference type="EMBL" id="EGG05130.1"/>
    </source>
</evidence>
<name>F4RR13_MELLP</name>
<protein>
    <submittedName>
        <fullName evidence="1">Uncharacterized protein</fullName>
    </submittedName>
</protein>
<dbReference type="AlphaFoldDB" id="F4RR13"/>
<dbReference type="KEGG" id="mlr:MELLADRAFT_88230"/>
<dbReference type="HOGENOM" id="CLU_2722722_0_0_1"/>
<dbReference type="Gene3D" id="2.30.30.30">
    <property type="match status" value="1"/>
</dbReference>
<dbReference type="InterPro" id="IPR014722">
    <property type="entry name" value="Rib_uL2_dom2"/>
</dbReference>
<keyword evidence="2" id="KW-1185">Reference proteome</keyword>
<evidence type="ECO:0000313" key="2">
    <source>
        <dbReference type="Proteomes" id="UP000001072"/>
    </source>
</evidence>
<dbReference type="Proteomes" id="UP000001072">
    <property type="component" value="Unassembled WGS sequence"/>
</dbReference>
<dbReference type="GeneID" id="18934802"/>
<gene>
    <name evidence="1" type="ORF">MELLADRAFT_88230</name>
</gene>